<evidence type="ECO:0000256" key="2">
    <source>
        <dbReference type="ARBA" id="ARBA00009368"/>
    </source>
</evidence>
<dbReference type="GO" id="GO:0051123">
    <property type="term" value="P:RNA polymerase II preinitiation complex assembly"/>
    <property type="evidence" value="ECO:0007669"/>
    <property type="project" value="TreeGrafter"/>
</dbReference>
<evidence type="ECO:0000256" key="4">
    <source>
        <dbReference type="ARBA" id="ARBA00023163"/>
    </source>
</evidence>
<evidence type="ECO:0000259" key="6">
    <source>
        <dbReference type="SMART" id="SM01370"/>
    </source>
</evidence>
<dbReference type="InterPro" id="IPR037817">
    <property type="entry name" value="TAF7"/>
</dbReference>
<dbReference type="OMA" id="QWPHGLT"/>
<keyword evidence="5" id="KW-0539">Nucleus</keyword>
<evidence type="ECO:0000256" key="3">
    <source>
        <dbReference type="ARBA" id="ARBA00023015"/>
    </source>
</evidence>
<dbReference type="SMART" id="SM01370">
    <property type="entry name" value="TAFII55_N"/>
    <property type="match status" value="1"/>
</dbReference>
<accession>A0A0N5CP78</accession>
<dbReference type="OrthoDB" id="153872at2759"/>
<name>A0A0N5CP78_THECL</name>
<feature type="domain" description="TAFII55 protein conserved region" evidence="6">
    <location>
        <begin position="27"/>
        <end position="179"/>
    </location>
</feature>
<dbReference type="GO" id="GO:0005669">
    <property type="term" value="C:transcription factor TFIID complex"/>
    <property type="evidence" value="ECO:0007669"/>
    <property type="project" value="InterPro"/>
</dbReference>
<reference evidence="7 8" key="2">
    <citation type="submission" date="2018-11" db="EMBL/GenBank/DDBJ databases">
        <authorList>
            <consortium name="Pathogen Informatics"/>
        </authorList>
    </citation>
    <scope>NUCLEOTIDE SEQUENCE [LARGE SCALE GENOMIC DNA]</scope>
</reference>
<organism evidence="9">
    <name type="scientific">Thelazia callipaeda</name>
    <name type="common">Oriental eyeworm</name>
    <name type="synonym">Parasitic nematode</name>
    <dbReference type="NCBI Taxonomy" id="103827"/>
    <lineage>
        <taxon>Eukaryota</taxon>
        <taxon>Metazoa</taxon>
        <taxon>Ecdysozoa</taxon>
        <taxon>Nematoda</taxon>
        <taxon>Chromadorea</taxon>
        <taxon>Rhabditida</taxon>
        <taxon>Spirurina</taxon>
        <taxon>Spiruromorpha</taxon>
        <taxon>Thelazioidea</taxon>
        <taxon>Thelaziidae</taxon>
        <taxon>Thelazia</taxon>
    </lineage>
</organism>
<evidence type="ECO:0000313" key="9">
    <source>
        <dbReference type="WBParaSite" id="TCLT_0000201101-mRNA-1"/>
    </source>
</evidence>
<dbReference type="PANTHER" id="PTHR12228">
    <property type="entry name" value="TRANSCRIPTION INITIATION FACTOR TFIID 55 KD SUBUNIT-RELATED"/>
    <property type="match status" value="1"/>
</dbReference>
<comment type="subcellular location">
    <subcellularLocation>
        <location evidence="1">Nucleus</location>
    </subcellularLocation>
</comment>
<dbReference type="AlphaFoldDB" id="A0A0N5CP78"/>
<evidence type="ECO:0000256" key="5">
    <source>
        <dbReference type="ARBA" id="ARBA00023242"/>
    </source>
</evidence>
<keyword evidence="3" id="KW-0805">Transcription regulation</keyword>
<comment type="similarity">
    <text evidence="2">Belongs to the TAF7 family.</text>
</comment>
<evidence type="ECO:0000313" key="7">
    <source>
        <dbReference type="EMBL" id="VDM97744.1"/>
    </source>
</evidence>
<dbReference type="Pfam" id="PF04658">
    <property type="entry name" value="TAFII55_N"/>
    <property type="match status" value="1"/>
</dbReference>
<dbReference type="WBParaSite" id="TCLT_0000201101-mRNA-1">
    <property type="protein sequence ID" value="TCLT_0000201101-mRNA-1"/>
    <property type="gene ID" value="TCLT_0000201101"/>
</dbReference>
<proteinExistence type="inferred from homology"/>
<dbReference type="Proteomes" id="UP000276776">
    <property type="component" value="Unassembled WGS sequence"/>
</dbReference>
<reference evidence="9" key="1">
    <citation type="submission" date="2017-02" db="UniProtKB">
        <authorList>
            <consortium name="WormBaseParasite"/>
        </authorList>
    </citation>
    <scope>IDENTIFICATION</scope>
</reference>
<evidence type="ECO:0000313" key="8">
    <source>
        <dbReference type="Proteomes" id="UP000276776"/>
    </source>
</evidence>
<protein>
    <submittedName>
        <fullName evidence="9">TAFII55_N domain-containing protein</fullName>
    </submittedName>
</protein>
<dbReference type="InterPro" id="IPR006751">
    <property type="entry name" value="TAFII55_prot_cons_reg"/>
</dbReference>
<keyword evidence="8" id="KW-1185">Reference proteome</keyword>
<dbReference type="STRING" id="103827.A0A0N5CP78"/>
<evidence type="ECO:0000256" key="1">
    <source>
        <dbReference type="ARBA" id="ARBA00004123"/>
    </source>
</evidence>
<keyword evidence="4" id="KW-0804">Transcription</keyword>
<dbReference type="EMBL" id="UYYF01000333">
    <property type="protein sequence ID" value="VDM97744.1"/>
    <property type="molecule type" value="Genomic_DNA"/>
</dbReference>
<gene>
    <name evidence="7" type="ORF">TCLT_LOCUS2012</name>
</gene>
<sequence>MSAGSSRILAKKVPQRVAEVAEEVQDWENHVILRFPDDIAPRIAKMIDECNDGELGISFQPDMRNATVKFQEKIMSAKLFDLPCVMKTIDKKNVYKVTDAPQIMICSHDLQPVTESSSHSDMSKFKRDKLWQWPHGLTPPMKSVRKRRFRKTKKKKYMDAPEVERELKRLLRADIEANSSRWEIVTPEEEKKVEIPPVPVETLVLGEISNSEDENVSVKGD</sequence>
<dbReference type="GO" id="GO:0016251">
    <property type="term" value="F:RNA polymerase II general transcription initiation factor activity"/>
    <property type="evidence" value="ECO:0007669"/>
    <property type="project" value="TreeGrafter"/>
</dbReference>
<dbReference type="PANTHER" id="PTHR12228:SF0">
    <property type="entry name" value="TATA-BOX BINDING PROTEIN ASSOCIATED FACTOR 7"/>
    <property type="match status" value="1"/>
</dbReference>
<dbReference type="CDD" id="cd08047">
    <property type="entry name" value="TAF7"/>
    <property type="match status" value="1"/>
</dbReference>